<organism evidence="1 2">
    <name type="scientific">Roseobacter fucihabitans</name>
    <dbReference type="NCBI Taxonomy" id="1537242"/>
    <lineage>
        <taxon>Bacteria</taxon>
        <taxon>Pseudomonadati</taxon>
        <taxon>Pseudomonadota</taxon>
        <taxon>Alphaproteobacteria</taxon>
        <taxon>Rhodobacterales</taxon>
        <taxon>Roseobacteraceae</taxon>
        <taxon>Roseobacter</taxon>
    </lineage>
</organism>
<dbReference type="EMBL" id="CP143423">
    <property type="protein sequence ID" value="WVX50812.1"/>
    <property type="molecule type" value="Genomic_DNA"/>
</dbReference>
<evidence type="ECO:0000313" key="1">
    <source>
        <dbReference type="EMBL" id="WVX50812.1"/>
    </source>
</evidence>
<sequence>MQLTRIATKHLRHCSSAQTANLHRPITPERFRDFNATRVSRSKRSNHAVFRPMMRSGCLQR</sequence>
<evidence type="ECO:0000313" key="2">
    <source>
        <dbReference type="Proteomes" id="UP001318682"/>
    </source>
</evidence>
<name>A0ABZ2BXL2_9RHOB</name>
<proteinExistence type="predicted"/>
<reference evidence="2" key="2">
    <citation type="submission" date="2024-01" db="EMBL/GenBank/DDBJ databases">
        <title>Roseobacter fucihabitans sp. nov., isolated from the brown alga Fucus spiralis.</title>
        <authorList>
            <person name="Hahnke S."/>
            <person name="Berger M."/>
            <person name="Schlingloff A."/>
            <person name="Athale I."/>
            <person name="Neumann-Schaal M."/>
            <person name="Adenaya A."/>
            <person name="Poehlein A."/>
            <person name="Daniel R."/>
            <person name="Pertersen J."/>
            <person name="Brinkhoff T."/>
        </authorList>
    </citation>
    <scope>NUCLEOTIDE SEQUENCE [LARGE SCALE GENOMIC DNA]</scope>
    <source>
        <strain evidence="2">B14</strain>
    </source>
</reference>
<reference evidence="1 2" key="1">
    <citation type="submission" date="2015-07" db="EMBL/GenBank/DDBJ databases">
        <authorList>
            <person name="Voget S."/>
            <person name="Dogs M."/>
            <person name="Brinkhoff T.H."/>
            <person name="Daniel R."/>
        </authorList>
    </citation>
    <scope>NUCLEOTIDE SEQUENCE [LARGE SCALE GENOMIC DNA]</scope>
    <source>
        <strain evidence="1 2">B14</strain>
    </source>
</reference>
<dbReference type="Proteomes" id="UP001318682">
    <property type="component" value="Chromosome"/>
</dbReference>
<protein>
    <submittedName>
        <fullName evidence="1">Uncharacterized protein</fullName>
    </submittedName>
</protein>
<gene>
    <name evidence="1" type="ORF">ROLI_039120</name>
</gene>
<keyword evidence="2" id="KW-1185">Reference proteome</keyword>
<accession>A0ABZ2BXL2</accession>